<feature type="domain" description="Cyclic nucleotide-binding" evidence="5">
    <location>
        <begin position="37"/>
        <end position="80"/>
    </location>
</feature>
<feature type="compositionally biased region" description="Low complexity" evidence="4">
    <location>
        <begin position="9"/>
        <end position="28"/>
    </location>
</feature>
<protein>
    <submittedName>
        <fullName evidence="7">Helix-turn-helix domain-containing protein</fullName>
    </submittedName>
</protein>
<feature type="domain" description="HTH crp-type" evidence="6">
    <location>
        <begin position="135"/>
        <end position="213"/>
    </location>
</feature>
<reference evidence="7" key="1">
    <citation type="submission" date="2022-06" db="EMBL/GenBank/DDBJ databases">
        <title>Physiological and biochemical characterization and genomic elucidation of a strain of the genus Ensifer adhaerens M8 that combines arsenic oxidation and chromium reduction.</title>
        <authorList>
            <person name="Li X."/>
            <person name="Yu c."/>
        </authorList>
    </citation>
    <scope>NUCLEOTIDE SEQUENCE</scope>
    <source>
        <strain evidence="7">M8</strain>
        <plasmid evidence="7">pA</plasmid>
    </source>
</reference>
<dbReference type="PRINTS" id="PR00034">
    <property type="entry name" value="HTHCRP"/>
</dbReference>
<keyword evidence="1" id="KW-0805">Transcription regulation</keyword>
<name>A0A9Q8YCE8_ENSAD</name>
<keyword evidence="3" id="KW-0804">Transcription</keyword>
<evidence type="ECO:0000313" key="7">
    <source>
        <dbReference type="EMBL" id="USJ26148.1"/>
    </source>
</evidence>
<dbReference type="Pfam" id="PF00027">
    <property type="entry name" value="cNMP_binding"/>
    <property type="match status" value="1"/>
</dbReference>
<organism evidence="7 8">
    <name type="scientific">Ensifer adhaerens</name>
    <name type="common">Sinorhizobium morelense</name>
    <dbReference type="NCBI Taxonomy" id="106592"/>
    <lineage>
        <taxon>Bacteria</taxon>
        <taxon>Pseudomonadati</taxon>
        <taxon>Pseudomonadota</taxon>
        <taxon>Alphaproteobacteria</taxon>
        <taxon>Hyphomicrobiales</taxon>
        <taxon>Rhizobiaceae</taxon>
        <taxon>Sinorhizobium/Ensifer group</taxon>
        <taxon>Ensifer</taxon>
    </lineage>
</organism>
<evidence type="ECO:0000313" key="8">
    <source>
        <dbReference type="Proteomes" id="UP001055460"/>
    </source>
</evidence>
<evidence type="ECO:0000256" key="1">
    <source>
        <dbReference type="ARBA" id="ARBA00023015"/>
    </source>
</evidence>
<dbReference type="Gene3D" id="1.10.10.10">
    <property type="entry name" value="Winged helix-like DNA-binding domain superfamily/Winged helix DNA-binding domain"/>
    <property type="match status" value="1"/>
</dbReference>
<dbReference type="GO" id="GO:0003677">
    <property type="term" value="F:DNA binding"/>
    <property type="evidence" value="ECO:0007669"/>
    <property type="project" value="UniProtKB-KW"/>
</dbReference>
<keyword evidence="2" id="KW-0238">DNA-binding</keyword>
<dbReference type="SUPFAM" id="SSF51206">
    <property type="entry name" value="cAMP-binding domain-like"/>
    <property type="match status" value="1"/>
</dbReference>
<dbReference type="InterPro" id="IPR036390">
    <property type="entry name" value="WH_DNA-bd_sf"/>
</dbReference>
<feature type="region of interest" description="Disordered" evidence="4">
    <location>
        <begin position="1"/>
        <end position="28"/>
    </location>
</feature>
<sequence length="232" mass="25396">MPETLITTAAPAAPPRASSIRPPRPASRSRVVGENLTLLYEGGRNRALYRVVDGCVVLSQLLNDGRRQITDVLGPGRLFGFTIDGRNIATAETLSIARIEPLGDADLNATNPAVASELKTTLHRMQIHATLLGRKTASEKVASALVELSRLFNRTGRNGAPARLSFHLHLTRADLADWLGLTVETVSRCLNRFKREGLIDFSHPKTMRVLDPERLEATAGFTRQQTGETTRP</sequence>
<dbReference type="InterPro" id="IPR036388">
    <property type="entry name" value="WH-like_DNA-bd_sf"/>
</dbReference>
<dbReference type="CDD" id="cd00038">
    <property type="entry name" value="CAP_ED"/>
    <property type="match status" value="1"/>
</dbReference>
<dbReference type="CDD" id="cd00092">
    <property type="entry name" value="HTH_CRP"/>
    <property type="match status" value="1"/>
</dbReference>
<accession>A0A9Q8YCE8</accession>
<evidence type="ECO:0000259" key="6">
    <source>
        <dbReference type="PROSITE" id="PS51063"/>
    </source>
</evidence>
<proteinExistence type="predicted"/>
<evidence type="ECO:0000256" key="4">
    <source>
        <dbReference type="SAM" id="MobiDB-lite"/>
    </source>
</evidence>
<dbReference type="SMART" id="SM00419">
    <property type="entry name" value="HTH_CRP"/>
    <property type="match status" value="1"/>
</dbReference>
<keyword evidence="7" id="KW-0614">Plasmid</keyword>
<dbReference type="InterPro" id="IPR014710">
    <property type="entry name" value="RmlC-like_jellyroll"/>
</dbReference>
<evidence type="ECO:0000259" key="5">
    <source>
        <dbReference type="PROSITE" id="PS50042"/>
    </source>
</evidence>
<dbReference type="PROSITE" id="PS50042">
    <property type="entry name" value="CNMP_BINDING_3"/>
    <property type="match status" value="1"/>
</dbReference>
<dbReference type="Gene3D" id="2.60.120.10">
    <property type="entry name" value="Jelly Rolls"/>
    <property type="match status" value="1"/>
</dbReference>
<dbReference type="InterPro" id="IPR000595">
    <property type="entry name" value="cNMP-bd_dom"/>
</dbReference>
<geneLocation type="plasmid" evidence="7 8">
    <name>pA</name>
</geneLocation>
<evidence type="ECO:0000256" key="3">
    <source>
        <dbReference type="ARBA" id="ARBA00023163"/>
    </source>
</evidence>
<dbReference type="InterPro" id="IPR012318">
    <property type="entry name" value="HTH_CRP"/>
</dbReference>
<dbReference type="RefSeq" id="WP_162727332.1">
    <property type="nucleotide sequence ID" value="NZ_CAXURO020000002.1"/>
</dbReference>
<dbReference type="PROSITE" id="PS51063">
    <property type="entry name" value="HTH_CRP_2"/>
    <property type="match status" value="1"/>
</dbReference>
<gene>
    <name evidence="7" type="ORF">NE863_19445</name>
</gene>
<dbReference type="AlphaFoldDB" id="A0A9Q8YCE8"/>
<evidence type="ECO:0000256" key="2">
    <source>
        <dbReference type="ARBA" id="ARBA00023125"/>
    </source>
</evidence>
<dbReference type="InterPro" id="IPR018490">
    <property type="entry name" value="cNMP-bd_dom_sf"/>
</dbReference>
<dbReference type="Proteomes" id="UP001055460">
    <property type="component" value="Plasmid pA"/>
</dbReference>
<dbReference type="Pfam" id="PF13545">
    <property type="entry name" value="HTH_Crp_2"/>
    <property type="match status" value="1"/>
</dbReference>
<dbReference type="GO" id="GO:0006355">
    <property type="term" value="P:regulation of DNA-templated transcription"/>
    <property type="evidence" value="ECO:0007669"/>
    <property type="project" value="InterPro"/>
</dbReference>
<dbReference type="EMBL" id="CP098808">
    <property type="protein sequence ID" value="USJ26148.1"/>
    <property type="molecule type" value="Genomic_DNA"/>
</dbReference>
<dbReference type="SUPFAM" id="SSF46785">
    <property type="entry name" value="Winged helix' DNA-binding domain"/>
    <property type="match status" value="1"/>
</dbReference>